<protein>
    <submittedName>
        <fullName evidence="3">Uncharacterized protein</fullName>
    </submittedName>
</protein>
<name>A0A914CUS9_9BILA</name>
<evidence type="ECO:0000256" key="1">
    <source>
        <dbReference type="SAM" id="MobiDB-lite"/>
    </source>
</evidence>
<sequence>MADNSIDNLNPELALQHFIEQQIQHLAKGQPDVLNTNLFLSALADQLQQSEEANDFDINTEMSANTLATMPEINDFSFNGPKRLRIKDLAYEFSKLQEAAGREYFRCIGCRQRRDYLKKMGNPVPLLGSIVYLQASNKLVGDPQSPGGYPHICEGKFMCTTRRPSDRPRVLHDDALASAGLNSNTTLTSLSSSKSIITNSSNSNSIGPININAIHQPITSSSPKMNIPVMTLAEAKSRMSSVPRISIPSEKYPKHTYIFQRLQHIYKATPPYTYFNCLSCKRLCAKWQNTPTKKHYIPKLRLSENGEILPWGTADRPHNGPHYCIGEETPTTNDSLTAEQQRAMEIVNQVVETLQPNSDQETVVSTLHLNRRPSNASISSIGQNFRNNDSASPNSSIDGQCVESSNNELSLQKQINEIRNILLMMQTAQSLSKAPNQNIQVVISKSSISKNIDIDCQENIVKEWYPHADNRVPIIEV</sequence>
<dbReference type="AlphaFoldDB" id="A0A914CUS9"/>
<organism evidence="2 3">
    <name type="scientific">Acrobeloides nanus</name>
    <dbReference type="NCBI Taxonomy" id="290746"/>
    <lineage>
        <taxon>Eukaryota</taxon>
        <taxon>Metazoa</taxon>
        <taxon>Ecdysozoa</taxon>
        <taxon>Nematoda</taxon>
        <taxon>Chromadorea</taxon>
        <taxon>Rhabditida</taxon>
        <taxon>Tylenchina</taxon>
        <taxon>Cephalobomorpha</taxon>
        <taxon>Cephaloboidea</taxon>
        <taxon>Cephalobidae</taxon>
        <taxon>Acrobeloides</taxon>
    </lineage>
</organism>
<evidence type="ECO:0000313" key="2">
    <source>
        <dbReference type="Proteomes" id="UP000887540"/>
    </source>
</evidence>
<feature type="region of interest" description="Disordered" evidence="1">
    <location>
        <begin position="378"/>
        <end position="399"/>
    </location>
</feature>
<proteinExistence type="predicted"/>
<evidence type="ECO:0000313" key="3">
    <source>
        <dbReference type="WBParaSite" id="ACRNAN_scaffold14914.g19091.t1"/>
    </source>
</evidence>
<dbReference type="WBParaSite" id="ACRNAN_scaffold14914.g19091.t1">
    <property type="protein sequence ID" value="ACRNAN_scaffold14914.g19091.t1"/>
    <property type="gene ID" value="ACRNAN_scaffold14914.g19091"/>
</dbReference>
<accession>A0A914CUS9</accession>
<keyword evidence="2" id="KW-1185">Reference proteome</keyword>
<dbReference type="Proteomes" id="UP000887540">
    <property type="component" value="Unplaced"/>
</dbReference>
<reference evidence="3" key="1">
    <citation type="submission" date="2022-11" db="UniProtKB">
        <authorList>
            <consortium name="WormBaseParasite"/>
        </authorList>
    </citation>
    <scope>IDENTIFICATION</scope>
</reference>